<organism evidence="2 3">
    <name type="scientific">Sporosarcina quadrami</name>
    <dbReference type="NCBI Taxonomy" id="2762234"/>
    <lineage>
        <taxon>Bacteria</taxon>
        <taxon>Bacillati</taxon>
        <taxon>Bacillota</taxon>
        <taxon>Bacilli</taxon>
        <taxon>Bacillales</taxon>
        <taxon>Caryophanaceae</taxon>
        <taxon>Sporosarcina</taxon>
    </lineage>
</organism>
<dbReference type="EMBL" id="JACSQN010000026">
    <property type="protein sequence ID" value="MBD7986266.1"/>
    <property type="molecule type" value="Genomic_DNA"/>
</dbReference>
<keyword evidence="3" id="KW-1185">Reference proteome</keyword>
<evidence type="ECO:0008006" key="4">
    <source>
        <dbReference type="Google" id="ProtNLM"/>
    </source>
</evidence>
<gene>
    <name evidence="2" type="ORF">H9649_16975</name>
</gene>
<keyword evidence="1" id="KW-0812">Transmembrane</keyword>
<feature type="transmembrane region" description="Helical" evidence="1">
    <location>
        <begin position="6"/>
        <end position="24"/>
    </location>
</feature>
<proteinExistence type="predicted"/>
<reference evidence="2 3" key="1">
    <citation type="submission" date="2020-08" db="EMBL/GenBank/DDBJ databases">
        <title>A Genomic Blueprint of the Chicken Gut Microbiome.</title>
        <authorList>
            <person name="Gilroy R."/>
            <person name="Ravi A."/>
            <person name="Getino M."/>
            <person name="Pursley I."/>
            <person name="Horton D.L."/>
            <person name="Alikhan N.-F."/>
            <person name="Baker D."/>
            <person name="Gharbi K."/>
            <person name="Hall N."/>
            <person name="Watson M."/>
            <person name="Adriaenssens E.M."/>
            <person name="Foster-Nyarko E."/>
            <person name="Jarju S."/>
            <person name="Secka A."/>
            <person name="Antonio M."/>
            <person name="Oren A."/>
            <person name="Chaudhuri R."/>
            <person name="La Ragione R.M."/>
            <person name="Hildebrand F."/>
            <person name="Pallen M.J."/>
        </authorList>
    </citation>
    <scope>NUCLEOTIDE SEQUENCE [LARGE SCALE GENOMIC DNA]</scope>
    <source>
        <strain evidence="2 3">Sa2YVA2</strain>
    </source>
</reference>
<keyword evidence="1" id="KW-1133">Transmembrane helix</keyword>
<name>A0ABR8UE19_9BACL</name>
<evidence type="ECO:0000256" key="1">
    <source>
        <dbReference type="SAM" id="Phobius"/>
    </source>
</evidence>
<comment type="caution">
    <text evidence="2">The sequence shown here is derived from an EMBL/GenBank/DDBJ whole genome shotgun (WGS) entry which is preliminary data.</text>
</comment>
<evidence type="ECO:0000313" key="3">
    <source>
        <dbReference type="Proteomes" id="UP000626786"/>
    </source>
</evidence>
<protein>
    <recommendedName>
        <fullName evidence="4">DUF3592 domain-containing protein</fullName>
    </recommendedName>
</protein>
<keyword evidence="1" id="KW-0472">Membrane</keyword>
<accession>A0ABR8UE19</accession>
<dbReference type="Proteomes" id="UP000626786">
    <property type="component" value="Unassembled WGS sequence"/>
</dbReference>
<dbReference type="RefSeq" id="WP_191696090.1">
    <property type="nucleotide sequence ID" value="NZ_JACSQN010000026.1"/>
</dbReference>
<evidence type="ECO:0000313" key="2">
    <source>
        <dbReference type="EMBL" id="MBD7986266.1"/>
    </source>
</evidence>
<feature type="transmembrane region" description="Helical" evidence="1">
    <location>
        <begin position="122"/>
        <end position="146"/>
    </location>
</feature>
<sequence>MLIWILIVVASVVILALTSIMIIMSKYKKELHAQEWYEDFQYEFKGVECGHEKNIKLADTNWKFAFTLKKEKRFTVNAGPIANTIHQVHYRFFCDECGKKRWFEQTNSVRDHKGLFTLRLKYLAIGFVTLMLLFVGSMSIIFGVIVD</sequence>